<protein>
    <submittedName>
        <fullName evidence="5">ZYBA0S09-03994g1_1</fullName>
    </submittedName>
</protein>
<dbReference type="InterPro" id="IPR042120">
    <property type="entry name" value="MutL_C_dimsub"/>
</dbReference>
<dbReference type="GO" id="GO:0032300">
    <property type="term" value="C:mismatch repair complex"/>
    <property type="evidence" value="ECO:0007669"/>
    <property type="project" value="InterPro"/>
</dbReference>
<comment type="similarity">
    <text evidence="1">Belongs to the DNA mismatch repair MutL/HexB family.</text>
</comment>
<dbReference type="SMART" id="SM00853">
    <property type="entry name" value="MutL_C"/>
    <property type="match status" value="1"/>
</dbReference>
<dbReference type="Gene3D" id="3.30.565.10">
    <property type="entry name" value="Histidine kinase-like ATPase, C-terminal domain"/>
    <property type="match status" value="1"/>
</dbReference>
<dbReference type="PANTHER" id="PTHR10073">
    <property type="entry name" value="DNA MISMATCH REPAIR PROTEIN MLH, PMS, MUTL"/>
    <property type="match status" value="1"/>
</dbReference>
<dbReference type="SUPFAM" id="SSF118116">
    <property type="entry name" value="DNA mismatch repair protein MutL"/>
    <property type="match status" value="1"/>
</dbReference>
<keyword evidence="2" id="KW-0227">DNA damage</keyword>
<dbReference type="Gene3D" id="3.30.230.10">
    <property type="match status" value="1"/>
</dbReference>
<keyword evidence="6" id="KW-1185">Reference proteome</keyword>
<evidence type="ECO:0000259" key="3">
    <source>
        <dbReference type="SMART" id="SM00853"/>
    </source>
</evidence>
<feature type="domain" description="DNA mismatch repair protein S5" evidence="4">
    <location>
        <begin position="235"/>
        <end position="368"/>
    </location>
</feature>
<organism evidence="5 6">
    <name type="scientific">Zygosaccharomyces bailii (strain CLIB 213 / ATCC 58445 / CBS 680 / BCRC 21525 / NBRC 1098 / NCYC 1416 / NRRL Y-2227)</name>
    <dbReference type="NCBI Taxonomy" id="1333698"/>
    <lineage>
        <taxon>Eukaryota</taxon>
        <taxon>Fungi</taxon>
        <taxon>Dikarya</taxon>
        <taxon>Ascomycota</taxon>
        <taxon>Saccharomycotina</taxon>
        <taxon>Saccharomycetes</taxon>
        <taxon>Saccharomycetales</taxon>
        <taxon>Saccharomycetaceae</taxon>
        <taxon>Zygosaccharomyces</taxon>
    </lineage>
</organism>
<evidence type="ECO:0000259" key="4">
    <source>
        <dbReference type="SMART" id="SM01340"/>
    </source>
</evidence>
<feature type="domain" description="MutL C-terminal dimerisation" evidence="3">
    <location>
        <begin position="504"/>
        <end position="691"/>
    </location>
</feature>
<gene>
    <name evidence="5" type="ORF">BN860_03994g</name>
</gene>
<dbReference type="GO" id="GO:0030983">
    <property type="term" value="F:mismatched DNA binding"/>
    <property type="evidence" value="ECO:0007669"/>
    <property type="project" value="InterPro"/>
</dbReference>
<dbReference type="InterPro" id="IPR036890">
    <property type="entry name" value="HATPase_C_sf"/>
</dbReference>
<dbReference type="GO" id="GO:0140664">
    <property type="term" value="F:ATP-dependent DNA damage sensor activity"/>
    <property type="evidence" value="ECO:0007669"/>
    <property type="project" value="InterPro"/>
</dbReference>
<dbReference type="Gene3D" id="3.30.1540.20">
    <property type="entry name" value="MutL, C-terminal domain, dimerisation subdomain"/>
    <property type="match status" value="2"/>
</dbReference>
<evidence type="ECO:0000256" key="1">
    <source>
        <dbReference type="ARBA" id="ARBA00006082"/>
    </source>
</evidence>
<name>A0A8J2TBL4_ZYGB2</name>
<dbReference type="InterPro" id="IPR014721">
    <property type="entry name" value="Ribsml_uS5_D2-typ_fold_subgr"/>
</dbReference>
<dbReference type="InterPro" id="IPR013507">
    <property type="entry name" value="DNA_mismatch_S5_2-like"/>
</dbReference>
<dbReference type="InterPro" id="IPR014762">
    <property type="entry name" value="DNA_mismatch_repair_CS"/>
</dbReference>
<dbReference type="SMART" id="SM01340">
    <property type="entry name" value="DNA_mis_repair"/>
    <property type="match status" value="1"/>
</dbReference>
<evidence type="ECO:0000313" key="6">
    <source>
        <dbReference type="Proteomes" id="UP000019375"/>
    </source>
</evidence>
<dbReference type="InterPro" id="IPR014790">
    <property type="entry name" value="MutL_C"/>
</dbReference>
<dbReference type="Proteomes" id="UP000019375">
    <property type="component" value="Unassembled WGS sequence"/>
</dbReference>
<dbReference type="PANTHER" id="PTHR10073:SF47">
    <property type="entry name" value="DNA MISMATCH REPAIR PROTEIN MLH3"/>
    <property type="match status" value="1"/>
</dbReference>
<dbReference type="InterPro" id="IPR038973">
    <property type="entry name" value="MutL/Mlh/Pms-like"/>
</dbReference>
<sequence>MEKGVSKLHPNVSTALRSQVLTVTFASAIREVVQNSVDAGASRVKVVFDPTKLSFIVTDNGRGIDSQDLNQVGRQYFTSKIRNLDDLKQLNTFGFRGEALFYISNISHVTVVTKSLNSNQSWIKKFPLSCCVYKGQQEVDPWFKLDFLPKEKSGTITLVRDVFHNVPVRRKLLNQQPLFKTIFEIKKDLFQILMKHPETKLEVAYLDHHGKHNQLIISSDIKPEMDYFLKLSQCFSNVFGPVIPTDMFSRVSVGYKDCSVIGLISKCSVRFRENQYIYLNGRRYVDQSFKKLINGVFQTAGFGTVIHSTNSMRNIGKTPSNYPLIIFDVRCPNVAEDLTQDPAKDILSSSQAQILHPLIIRAVNSFLANQGHVANHLMIDEIACDTPRMISPKKHVLLSPEIPQSGLGFNKQTSEMKLLGKSCLSNIRIPRCSKREYEVAKPVNNKLREDKQGTVARLVLQAVQGKPNYNNTTPLPNWNNLGGSEVIRSAECKLDRRHLAEAEVIKQIDEKFILLKVPPAGALTNTLLVILDQHACDERIKLECSLNDFLHQVFDGTLVTQPVSSCAIDVDVTDGYLFKHYKDEFEKWGIFYDIRMSNLVDCLLVVSSLPEVLQVKANGDKMFLKDVLFQMVHDLKNSKKLPISKLYAKHHCESPKKAFKWWKYVHYLPVTFQDIFNKRACRSAVMFGDTLSIPECTSLVKKLAICRMPFLCAHGRPSAIPLLELTTAAARYNMTSKNAKNPYLDYKVDT</sequence>
<dbReference type="PROSITE" id="PS00058">
    <property type="entry name" value="DNA_MISMATCH_REPAIR_1"/>
    <property type="match status" value="1"/>
</dbReference>
<dbReference type="GO" id="GO:0061982">
    <property type="term" value="P:meiosis I cell cycle process"/>
    <property type="evidence" value="ECO:0007669"/>
    <property type="project" value="UniProtKB-ARBA"/>
</dbReference>
<dbReference type="GO" id="GO:0016887">
    <property type="term" value="F:ATP hydrolysis activity"/>
    <property type="evidence" value="ECO:0007669"/>
    <property type="project" value="InterPro"/>
</dbReference>
<dbReference type="InterPro" id="IPR020568">
    <property type="entry name" value="Ribosomal_Su5_D2-typ_SF"/>
</dbReference>
<proteinExistence type="inferred from homology"/>
<dbReference type="Pfam" id="PF13589">
    <property type="entry name" value="HATPase_c_3"/>
    <property type="match status" value="1"/>
</dbReference>
<dbReference type="SUPFAM" id="SSF55874">
    <property type="entry name" value="ATPase domain of HSP90 chaperone/DNA topoisomerase II/histidine kinase"/>
    <property type="match status" value="1"/>
</dbReference>
<dbReference type="GO" id="GO:0006298">
    <property type="term" value="P:mismatch repair"/>
    <property type="evidence" value="ECO:0007669"/>
    <property type="project" value="InterPro"/>
</dbReference>
<dbReference type="AlphaFoldDB" id="A0A8J2TBL4"/>
<dbReference type="SUPFAM" id="SSF54211">
    <property type="entry name" value="Ribosomal protein S5 domain 2-like"/>
    <property type="match status" value="1"/>
</dbReference>
<dbReference type="GO" id="GO:0005524">
    <property type="term" value="F:ATP binding"/>
    <property type="evidence" value="ECO:0007669"/>
    <property type="project" value="InterPro"/>
</dbReference>
<dbReference type="OrthoDB" id="429932at2759"/>
<dbReference type="EMBL" id="HG316462">
    <property type="protein sequence ID" value="CDF91064.1"/>
    <property type="molecule type" value="Genomic_DNA"/>
</dbReference>
<dbReference type="InterPro" id="IPR037198">
    <property type="entry name" value="MutL_C_sf"/>
</dbReference>
<reference evidence="6" key="1">
    <citation type="journal article" date="2013" name="Genome Announc.">
        <title>Genome sequence of the food spoilage yeast Zygosaccharomyces bailii CLIB 213(T).</title>
        <authorList>
            <person name="Galeote V."/>
            <person name="Bigey F."/>
            <person name="Devillers H."/>
            <person name="Neuveglise C."/>
            <person name="Dequin S."/>
        </authorList>
    </citation>
    <scope>NUCLEOTIDE SEQUENCE [LARGE SCALE GENOMIC DNA]</scope>
    <source>
        <strain evidence="6">CLIB 213 / ATCC 58445 / CBS 680 / CCRC 21525 / NBRC 1098 / NCYC 1416 / NRRL Y-2227</strain>
    </source>
</reference>
<accession>A0A8J2TBL4</accession>
<evidence type="ECO:0000256" key="2">
    <source>
        <dbReference type="ARBA" id="ARBA00022763"/>
    </source>
</evidence>
<evidence type="ECO:0000313" key="5">
    <source>
        <dbReference type="EMBL" id="CDF91064.1"/>
    </source>
</evidence>